<keyword evidence="2" id="KW-1185">Reference proteome</keyword>
<organism evidence="1 2">
    <name type="scientific">Pseudomonas haemolytica</name>
    <dbReference type="NCBI Taxonomy" id="2600065"/>
    <lineage>
        <taxon>Bacteria</taxon>
        <taxon>Pseudomonadati</taxon>
        <taxon>Pseudomonadota</taxon>
        <taxon>Gammaproteobacteria</taxon>
        <taxon>Pseudomonadales</taxon>
        <taxon>Pseudomonadaceae</taxon>
        <taxon>Pseudomonas</taxon>
    </lineage>
</organism>
<name>A0ABS1H0C7_9PSED</name>
<proteinExistence type="predicted"/>
<evidence type="ECO:0000313" key="2">
    <source>
        <dbReference type="Proteomes" id="UP000620382"/>
    </source>
</evidence>
<gene>
    <name evidence="1" type="ORF">JJD71_26675</name>
</gene>
<evidence type="ECO:0000313" key="1">
    <source>
        <dbReference type="EMBL" id="MBK3462656.1"/>
    </source>
</evidence>
<accession>A0ABS1H0C7</accession>
<dbReference type="Proteomes" id="UP000620382">
    <property type="component" value="Unassembled WGS sequence"/>
</dbReference>
<comment type="caution">
    <text evidence="1">The sequence shown here is derived from an EMBL/GenBank/DDBJ whole genome shotgun (WGS) entry which is preliminary data.</text>
</comment>
<dbReference type="EMBL" id="JAENSR010000009">
    <property type="protein sequence ID" value="MBK3462656.1"/>
    <property type="molecule type" value="Genomic_DNA"/>
</dbReference>
<protein>
    <submittedName>
        <fullName evidence="1">Uncharacterized protein</fullName>
    </submittedName>
</protein>
<dbReference type="RefSeq" id="WP_200657692.1">
    <property type="nucleotide sequence ID" value="NZ_JAENSR010000009.1"/>
</dbReference>
<reference evidence="1 2" key="1">
    <citation type="submission" date="2021-01" db="EMBL/GenBank/DDBJ databases">
        <title>Antibiotic resistance and phylogeny of Pseudomonas spp. isolated over three decades from chicken meat in the Norwegian food chain.</title>
        <authorList>
            <person name="Moen B."/>
        </authorList>
    </citation>
    <scope>NUCLEOTIDE SEQUENCE [LARGE SCALE GENOMIC DNA]</scope>
    <source>
        <strain evidence="1 2">MF6766</strain>
    </source>
</reference>
<sequence>MTTQETNAENTTTENSAPVEMFFGKDFAVIQGKTNANNAGVLHQTLKQFAHKIATTKQEDSIKIEGSTIEELQAALAKMMMEKPTASMKAEDINLAAATMQDLLKHKSDVLGSFLFDLLVEVTEQLKSTGGKGKGTRQASGKPRKQVDLALYALQIEGINSNKPFLAMNVGAFTLDMKALSDKITAAGLAEKYQKEILAGPKKGQMGWNKETILKDFGKKVEIASADIYSKFDGKASNITVEALGEAVPKLTTKKVEAKK</sequence>